<evidence type="ECO:0000256" key="3">
    <source>
        <dbReference type="ARBA" id="ARBA00022840"/>
    </source>
</evidence>
<keyword evidence="6" id="KW-1185">Reference proteome</keyword>
<comment type="caution">
    <text evidence="5">The sequence shown here is derived from an EMBL/GenBank/DDBJ whole genome shotgun (WGS) entry which is preliminary data.</text>
</comment>
<organism evidence="5 6">
    <name type="scientific">Micromonospora sonchi</name>
    <dbReference type="NCBI Taxonomy" id="1763543"/>
    <lineage>
        <taxon>Bacteria</taxon>
        <taxon>Bacillati</taxon>
        <taxon>Actinomycetota</taxon>
        <taxon>Actinomycetes</taxon>
        <taxon>Micromonosporales</taxon>
        <taxon>Micromonosporaceae</taxon>
        <taxon>Micromonospora</taxon>
    </lineage>
</organism>
<evidence type="ECO:0000259" key="4">
    <source>
        <dbReference type="PROSITE" id="PS50893"/>
    </source>
</evidence>
<dbReference type="AlphaFoldDB" id="A0A917U0R6"/>
<keyword evidence="3 5" id="KW-0067">ATP-binding</keyword>
<evidence type="ECO:0000313" key="6">
    <source>
        <dbReference type="Proteomes" id="UP000608890"/>
    </source>
</evidence>
<dbReference type="InterPro" id="IPR017871">
    <property type="entry name" value="ABC_transporter-like_CS"/>
</dbReference>
<dbReference type="SUPFAM" id="SSF52540">
    <property type="entry name" value="P-loop containing nucleoside triphosphate hydrolases"/>
    <property type="match status" value="1"/>
</dbReference>
<dbReference type="Proteomes" id="UP000608890">
    <property type="component" value="Unassembled WGS sequence"/>
</dbReference>
<dbReference type="GO" id="GO:0016887">
    <property type="term" value="F:ATP hydrolysis activity"/>
    <property type="evidence" value="ECO:0007669"/>
    <property type="project" value="InterPro"/>
</dbReference>
<dbReference type="PANTHER" id="PTHR42939">
    <property type="entry name" value="ABC TRANSPORTER ATP-BINDING PROTEIN ALBC-RELATED"/>
    <property type="match status" value="1"/>
</dbReference>
<accession>A0A917U0R6</accession>
<proteinExistence type="predicted"/>
<dbReference type="EMBL" id="BMNB01000015">
    <property type="protein sequence ID" value="GGM47344.1"/>
    <property type="molecule type" value="Genomic_DNA"/>
</dbReference>
<feature type="domain" description="ABC transporter" evidence="4">
    <location>
        <begin position="2"/>
        <end position="222"/>
    </location>
</feature>
<dbReference type="InterPro" id="IPR003593">
    <property type="entry name" value="AAA+_ATPase"/>
</dbReference>
<dbReference type="PROSITE" id="PS00211">
    <property type="entry name" value="ABC_TRANSPORTER_1"/>
    <property type="match status" value="1"/>
</dbReference>
<reference evidence="5" key="2">
    <citation type="submission" date="2020-09" db="EMBL/GenBank/DDBJ databases">
        <authorList>
            <person name="Sun Q."/>
            <person name="Zhou Y."/>
        </authorList>
    </citation>
    <scope>NUCLEOTIDE SEQUENCE</scope>
    <source>
        <strain evidence="5">CGMCC 4.7312</strain>
    </source>
</reference>
<gene>
    <name evidence="5" type="ORF">GCM10011608_35150</name>
</gene>
<name>A0A917U0R6_9ACTN</name>
<evidence type="ECO:0000256" key="2">
    <source>
        <dbReference type="ARBA" id="ARBA00022741"/>
    </source>
</evidence>
<dbReference type="PROSITE" id="PS50893">
    <property type="entry name" value="ABC_TRANSPORTER_2"/>
    <property type="match status" value="1"/>
</dbReference>
<reference evidence="5" key="1">
    <citation type="journal article" date="2014" name="Int. J. Syst. Evol. Microbiol.">
        <title>Complete genome sequence of Corynebacterium casei LMG S-19264T (=DSM 44701T), isolated from a smear-ripened cheese.</title>
        <authorList>
            <consortium name="US DOE Joint Genome Institute (JGI-PGF)"/>
            <person name="Walter F."/>
            <person name="Albersmeier A."/>
            <person name="Kalinowski J."/>
            <person name="Ruckert C."/>
        </authorList>
    </citation>
    <scope>NUCLEOTIDE SEQUENCE</scope>
    <source>
        <strain evidence="5">CGMCC 4.7312</strain>
    </source>
</reference>
<dbReference type="GO" id="GO:0005524">
    <property type="term" value="F:ATP binding"/>
    <property type="evidence" value="ECO:0007669"/>
    <property type="project" value="UniProtKB-KW"/>
</dbReference>
<keyword evidence="1" id="KW-0813">Transport</keyword>
<dbReference type="InterPro" id="IPR027417">
    <property type="entry name" value="P-loop_NTPase"/>
</dbReference>
<sequence length="294" mass="31641">MLRLADVSKRYGPGHWVLDRVDMQIPPAQSVAVLGTNGSGKSTLLRILAGVTRPTRGRVSGAPPVIGYVPDRFPAFDAMGSLAYLVHIGRMRGLRTAEARRRGQQLLERLQLVGGIRTPIRALSKGNAQKVALSQAIMVLPQLLILDEPWSGLDANAHDVLAEILDEVVRVGGSVVFTDHRESISGAYSTLAYRIEEGRVLAVERVAPRPRGVPMAHVVLADPGAECPPPSRIDWREVAGVAGVRSIDEAIHVQVHPAACDGLLMTALRGGWSVAEVRRDREAGRLGGGDSWAH</sequence>
<evidence type="ECO:0000313" key="5">
    <source>
        <dbReference type="EMBL" id="GGM47344.1"/>
    </source>
</evidence>
<dbReference type="Gene3D" id="3.40.50.300">
    <property type="entry name" value="P-loop containing nucleotide triphosphate hydrolases"/>
    <property type="match status" value="1"/>
</dbReference>
<dbReference type="InterPro" id="IPR003439">
    <property type="entry name" value="ABC_transporter-like_ATP-bd"/>
</dbReference>
<dbReference type="InterPro" id="IPR051782">
    <property type="entry name" value="ABC_Transporter_VariousFunc"/>
</dbReference>
<dbReference type="PANTHER" id="PTHR42939:SF1">
    <property type="entry name" value="ABC TRANSPORTER ATP-BINDING PROTEIN ALBC-RELATED"/>
    <property type="match status" value="1"/>
</dbReference>
<evidence type="ECO:0000256" key="1">
    <source>
        <dbReference type="ARBA" id="ARBA00022448"/>
    </source>
</evidence>
<protein>
    <submittedName>
        <fullName evidence="5">ABC transporter ATP-binding protein</fullName>
    </submittedName>
</protein>
<dbReference type="SMART" id="SM00382">
    <property type="entry name" value="AAA"/>
    <property type="match status" value="1"/>
</dbReference>
<keyword evidence="2" id="KW-0547">Nucleotide-binding</keyword>
<dbReference type="Pfam" id="PF00005">
    <property type="entry name" value="ABC_tran"/>
    <property type="match status" value="1"/>
</dbReference>